<evidence type="ECO:0000313" key="1">
    <source>
        <dbReference type="EMBL" id="BAS69964.1"/>
    </source>
</evidence>
<dbReference type="Proteomes" id="UP000059680">
    <property type="component" value="Chromosome 1"/>
</dbReference>
<dbReference type="Gramene" id="Os01t0105300-01">
    <property type="protein sequence ID" value="Os01t0105300-01"/>
    <property type="gene ID" value="Os01g0105300"/>
</dbReference>
<dbReference type="InParanoid" id="A0A0P0UWX1"/>
<dbReference type="AlphaFoldDB" id="A0A0P0UWX1"/>
<keyword evidence="2" id="KW-1185">Reference proteome</keyword>
<feature type="non-terminal residue" evidence="1">
    <location>
        <position position="1"/>
    </location>
</feature>
<organism evidence="1 2">
    <name type="scientific">Oryza sativa subsp. japonica</name>
    <name type="common">Rice</name>
    <dbReference type="NCBI Taxonomy" id="39947"/>
    <lineage>
        <taxon>Eukaryota</taxon>
        <taxon>Viridiplantae</taxon>
        <taxon>Streptophyta</taxon>
        <taxon>Embryophyta</taxon>
        <taxon>Tracheophyta</taxon>
        <taxon>Spermatophyta</taxon>
        <taxon>Magnoliopsida</taxon>
        <taxon>Liliopsida</taxon>
        <taxon>Poales</taxon>
        <taxon>Poaceae</taxon>
        <taxon>BOP clade</taxon>
        <taxon>Oryzoideae</taxon>
        <taxon>Oryzeae</taxon>
        <taxon>Oryzinae</taxon>
        <taxon>Oryza</taxon>
        <taxon>Oryza sativa</taxon>
    </lineage>
</organism>
<name>A0A0P0UWX1_ORYSJ</name>
<dbReference type="EMBL" id="AP014957">
    <property type="protein sequence ID" value="BAS69964.1"/>
    <property type="molecule type" value="Genomic_DNA"/>
</dbReference>
<gene>
    <name evidence="1" type="ordered locus">Os01g0105300</name>
    <name evidence="1" type="ORF">OSNPB_010105300</name>
</gene>
<accession>A0A0P0UWX1</accession>
<reference evidence="2" key="1">
    <citation type="journal article" date="2005" name="Nature">
        <title>The map-based sequence of the rice genome.</title>
        <authorList>
            <consortium name="International rice genome sequencing project (IRGSP)"/>
            <person name="Matsumoto T."/>
            <person name="Wu J."/>
            <person name="Kanamori H."/>
            <person name="Katayose Y."/>
            <person name="Fujisawa M."/>
            <person name="Namiki N."/>
            <person name="Mizuno H."/>
            <person name="Yamamoto K."/>
            <person name="Antonio B.A."/>
            <person name="Baba T."/>
            <person name="Sakata K."/>
            <person name="Nagamura Y."/>
            <person name="Aoki H."/>
            <person name="Arikawa K."/>
            <person name="Arita K."/>
            <person name="Bito T."/>
            <person name="Chiden Y."/>
            <person name="Fujitsuka N."/>
            <person name="Fukunaka R."/>
            <person name="Hamada M."/>
            <person name="Harada C."/>
            <person name="Hayashi A."/>
            <person name="Hijishita S."/>
            <person name="Honda M."/>
            <person name="Hosokawa S."/>
            <person name="Ichikawa Y."/>
            <person name="Idonuma A."/>
            <person name="Iijima M."/>
            <person name="Ikeda M."/>
            <person name="Ikeno M."/>
            <person name="Ito K."/>
            <person name="Ito S."/>
            <person name="Ito T."/>
            <person name="Ito Y."/>
            <person name="Ito Y."/>
            <person name="Iwabuchi A."/>
            <person name="Kamiya K."/>
            <person name="Karasawa W."/>
            <person name="Kurita K."/>
            <person name="Katagiri S."/>
            <person name="Kikuta A."/>
            <person name="Kobayashi H."/>
            <person name="Kobayashi N."/>
            <person name="Machita K."/>
            <person name="Maehara T."/>
            <person name="Masukawa M."/>
            <person name="Mizubayashi T."/>
            <person name="Mukai Y."/>
            <person name="Nagasaki H."/>
            <person name="Nagata Y."/>
            <person name="Naito S."/>
            <person name="Nakashima M."/>
            <person name="Nakama Y."/>
            <person name="Nakamichi Y."/>
            <person name="Nakamura M."/>
            <person name="Meguro A."/>
            <person name="Negishi M."/>
            <person name="Ohta I."/>
            <person name="Ohta T."/>
            <person name="Okamoto M."/>
            <person name="Ono N."/>
            <person name="Saji S."/>
            <person name="Sakaguchi M."/>
            <person name="Sakai K."/>
            <person name="Shibata M."/>
            <person name="Shimokawa T."/>
            <person name="Song J."/>
            <person name="Takazaki Y."/>
            <person name="Terasawa K."/>
            <person name="Tsugane M."/>
            <person name="Tsuji K."/>
            <person name="Ueda S."/>
            <person name="Waki K."/>
            <person name="Yamagata H."/>
            <person name="Yamamoto M."/>
            <person name="Yamamoto S."/>
            <person name="Yamane H."/>
            <person name="Yoshiki S."/>
            <person name="Yoshihara R."/>
            <person name="Yukawa K."/>
            <person name="Zhong H."/>
            <person name="Yano M."/>
            <person name="Yuan Q."/>
            <person name="Ouyang S."/>
            <person name="Liu J."/>
            <person name="Jones K.M."/>
            <person name="Gansberger K."/>
            <person name="Moffat K."/>
            <person name="Hill J."/>
            <person name="Bera J."/>
            <person name="Fadrosh D."/>
            <person name="Jin S."/>
            <person name="Johri S."/>
            <person name="Kim M."/>
            <person name="Overton L."/>
            <person name="Reardon M."/>
            <person name="Tsitrin T."/>
            <person name="Vuong H."/>
            <person name="Weaver B."/>
            <person name="Ciecko A."/>
            <person name="Tallon L."/>
            <person name="Jackson J."/>
            <person name="Pai G."/>
            <person name="Aken S.V."/>
            <person name="Utterback T."/>
            <person name="Reidmuller S."/>
            <person name="Feldblyum T."/>
            <person name="Hsiao J."/>
            <person name="Zismann V."/>
            <person name="Iobst S."/>
            <person name="de Vazeille A.R."/>
            <person name="Buell C.R."/>
            <person name="Ying K."/>
            <person name="Li Y."/>
            <person name="Lu T."/>
            <person name="Huang Y."/>
            <person name="Zhao Q."/>
            <person name="Feng Q."/>
            <person name="Zhang L."/>
            <person name="Zhu J."/>
            <person name="Weng Q."/>
            <person name="Mu J."/>
            <person name="Lu Y."/>
            <person name="Fan D."/>
            <person name="Liu Y."/>
            <person name="Guan J."/>
            <person name="Zhang Y."/>
            <person name="Yu S."/>
            <person name="Liu X."/>
            <person name="Zhang Y."/>
            <person name="Hong G."/>
            <person name="Han B."/>
            <person name="Choisne N."/>
            <person name="Demange N."/>
            <person name="Orjeda G."/>
            <person name="Samain S."/>
            <person name="Cattolico L."/>
            <person name="Pelletier E."/>
            <person name="Couloux A."/>
            <person name="Segurens B."/>
            <person name="Wincker P."/>
            <person name="D'Hont A."/>
            <person name="Scarpelli C."/>
            <person name="Weissenbach J."/>
            <person name="Salanoubat M."/>
            <person name="Quetier F."/>
            <person name="Yu Y."/>
            <person name="Kim H.R."/>
            <person name="Rambo T."/>
            <person name="Currie J."/>
            <person name="Collura K."/>
            <person name="Luo M."/>
            <person name="Yang T."/>
            <person name="Ammiraju J.S.S."/>
            <person name="Engler F."/>
            <person name="Soderlund C."/>
            <person name="Wing R.A."/>
            <person name="Palmer L.E."/>
            <person name="de la Bastide M."/>
            <person name="Spiegel L."/>
            <person name="Nascimento L."/>
            <person name="Zutavern T."/>
            <person name="O'Shaughnessy A."/>
            <person name="Dike S."/>
            <person name="Dedhia N."/>
            <person name="Preston R."/>
            <person name="Balija V."/>
            <person name="McCombie W.R."/>
            <person name="Chow T."/>
            <person name="Chen H."/>
            <person name="Chung M."/>
            <person name="Chen C."/>
            <person name="Shaw J."/>
            <person name="Wu H."/>
            <person name="Hsiao K."/>
            <person name="Chao Y."/>
            <person name="Chu M."/>
            <person name="Cheng C."/>
            <person name="Hour A."/>
            <person name="Lee P."/>
            <person name="Lin S."/>
            <person name="Lin Y."/>
            <person name="Liou J."/>
            <person name="Liu S."/>
            <person name="Hsing Y."/>
            <person name="Raghuvanshi S."/>
            <person name="Mohanty A."/>
            <person name="Bharti A.K."/>
            <person name="Gaur A."/>
            <person name="Gupta V."/>
            <person name="Kumar D."/>
            <person name="Ravi V."/>
            <person name="Vij S."/>
            <person name="Kapur A."/>
            <person name="Khurana P."/>
            <person name="Khurana P."/>
            <person name="Khurana J.P."/>
            <person name="Tyagi A.K."/>
            <person name="Gaikwad K."/>
            <person name="Singh A."/>
            <person name="Dalal V."/>
            <person name="Srivastava S."/>
            <person name="Dixit A."/>
            <person name="Pal A.K."/>
            <person name="Ghazi I.A."/>
            <person name="Yadav M."/>
            <person name="Pandit A."/>
            <person name="Bhargava A."/>
            <person name="Sureshbabu K."/>
            <person name="Batra K."/>
            <person name="Sharma T.R."/>
            <person name="Mohapatra T."/>
            <person name="Singh N.K."/>
            <person name="Messing J."/>
            <person name="Nelson A.B."/>
            <person name="Fuks G."/>
            <person name="Kavchok S."/>
            <person name="Keizer G."/>
            <person name="Linton E."/>
            <person name="Llaca V."/>
            <person name="Song R."/>
            <person name="Tanyolac B."/>
            <person name="Young S."/>
            <person name="Ho-Il K."/>
            <person name="Hahn J.H."/>
            <person name="Sangsakoo G."/>
            <person name="Vanavichit A."/>
            <person name="de Mattos Luiz.A.T."/>
            <person name="Zimmer P.D."/>
            <person name="Malone G."/>
            <person name="Dellagostin O."/>
            <person name="de Oliveira A.C."/>
            <person name="Bevan M."/>
            <person name="Bancroft I."/>
            <person name="Minx P."/>
            <person name="Cordum H."/>
            <person name="Wilson R."/>
            <person name="Cheng Z."/>
            <person name="Jin W."/>
            <person name="Jiang J."/>
            <person name="Leong S.A."/>
            <person name="Iwama H."/>
            <person name="Gojobori T."/>
            <person name="Itoh T."/>
            <person name="Niimura Y."/>
            <person name="Fujii Y."/>
            <person name="Habara T."/>
            <person name="Sakai H."/>
            <person name="Sato Y."/>
            <person name="Wilson G."/>
            <person name="Kumar K."/>
            <person name="McCouch S."/>
            <person name="Juretic N."/>
            <person name="Hoen D."/>
            <person name="Wright S."/>
            <person name="Bruskiewich R."/>
            <person name="Bureau T."/>
            <person name="Miyao A."/>
            <person name="Hirochika H."/>
            <person name="Nishikawa T."/>
            <person name="Kadowaki K."/>
            <person name="Sugiura M."/>
            <person name="Burr B."/>
            <person name="Sasaki T."/>
        </authorList>
    </citation>
    <scope>NUCLEOTIDE SEQUENCE [LARGE SCALE GENOMIC DNA]</scope>
    <source>
        <strain evidence="2">cv. Nipponbare</strain>
    </source>
</reference>
<protein>
    <submittedName>
        <fullName evidence="1">Os01g0105300 protein</fullName>
    </submittedName>
</protein>
<reference evidence="1 2" key="2">
    <citation type="journal article" date="2013" name="Plant Cell Physiol.">
        <title>Rice Annotation Project Database (RAP-DB): an integrative and interactive database for rice genomics.</title>
        <authorList>
            <person name="Sakai H."/>
            <person name="Lee S.S."/>
            <person name="Tanaka T."/>
            <person name="Numa H."/>
            <person name="Kim J."/>
            <person name="Kawahara Y."/>
            <person name="Wakimoto H."/>
            <person name="Yang C.C."/>
            <person name="Iwamoto M."/>
            <person name="Abe T."/>
            <person name="Yamada Y."/>
            <person name="Muto A."/>
            <person name="Inokuchi H."/>
            <person name="Ikemura T."/>
            <person name="Matsumoto T."/>
            <person name="Sasaki T."/>
            <person name="Itoh T."/>
        </authorList>
    </citation>
    <scope>NUCLEOTIDE SEQUENCE [LARGE SCALE GENOMIC DNA]</scope>
    <source>
        <strain evidence="2">cv. Nipponbare</strain>
    </source>
</reference>
<sequence>ASKTGNLLQNMPNTLLTTKNWPHSSKTFI</sequence>
<evidence type="ECO:0000313" key="2">
    <source>
        <dbReference type="Proteomes" id="UP000059680"/>
    </source>
</evidence>
<proteinExistence type="predicted"/>
<dbReference type="PaxDb" id="39947-A0A0P0UWX1"/>
<reference evidence="1 2" key="3">
    <citation type="journal article" date="2013" name="Rice">
        <title>Improvement of the Oryza sativa Nipponbare reference genome using next generation sequence and optical map data.</title>
        <authorList>
            <person name="Kawahara Y."/>
            <person name="de la Bastide M."/>
            <person name="Hamilton J.P."/>
            <person name="Kanamori H."/>
            <person name="McCombie W.R."/>
            <person name="Ouyang S."/>
            <person name="Schwartz D.C."/>
            <person name="Tanaka T."/>
            <person name="Wu J."/>
            <person name="Zhou S."/>
            <person name="Childs K.L."/>
            <person name="Davidson R.M."/>
            <person name="Lin H."/>
            <person name="Quesada-Ocampo L."/>
            <person name="Vaillancourt B."/>
            <person name="Sakai H."/>
            <person name="Lee S.S."/>
            <person name="Kim J."/>
            <person name="Numa H."/>
            <person name="Itoh T."/>
            <person name="Buell C.R."/>
            <person name="Matsumoto T."/>
        </authorList>
    </citation>
    <scope>NUCLEOTIDE SEQUENCE [LARGE SCALE GENOMIC DNA]</scope>
    <source>
        <strain evidence="2">cv. Nipponbare</strain>
    </source>
</reference>